<dbReference type="Ensembl" id="ENSCAFT00040006572.1">
    <property type="protein sequence ID" value="ENSCAFP00040005683.1"/>
    <property type="gene ID" value="ENSCAFG00040003454.1"/>
</dbReference>
<gene>
    <name evidence="9" type="primary">ATP6AP1L</name>
</gene>
<reference evidence="10" key="2">
    <citation type="submission" date="2018-10" db="EMBL/GenBank/DDBJ databases">
        <title>De novo assembly of a Great Dane genome.</title>
        <authorList>
            <person name="Kidd J.M."/>
            <person name="Pendleton A.L."/>
            <person name="Shen F."/>
            <person name="Emery S."/>
        </authorList>
    </citation>
    <scope>NUCLEOTIDE SEQUENCE [LARGE SCALE GENOMIC DNA]</scope>
    <source>
        <strain evidence="10">Great Dane</strain>
    </source>
</reference>
<comment type="subcellular location">
    <subcellularLocation>
        <location evidence="1">Membrane</location>
        <topology evidence="1">Single-pass membrane protein</topology>
    </subcellularLocation>
</comment>
<evidence type="ECO:0000313" key="11">
    <source>
        <dbReference type="Proteomes" id="UP000002254"/>
    </source>
</evidence>
<protein>
    <submittedName>
        <fullName evidence="10">Autophagy related 10</fullName>
    </submittedName>
</protein>
<dbReference type="GO" id="GO:0030659">
    <property type="term" value="C:cytoplasmic vesicle membrane"/>
    <property type="evidence" value="ECO:0007669"/>
    <property type="project" value="UniProtKB-ARBA"/>
</dbReference>
<evidence type="ECO:0000256" key="4">
    <source>
        <dbReference type="ARBA" id="ARBA00022989"/>
    </source>
</evidence>
<feature type="transmembrane region" description="Helical" evidence="6">
    <location>
        <begin position="301"/>
        <end position="325"/>
    </location>
</feature>
<keyword evidence="3 6" id="KW-0812">Transmembrane</keyword>
<dbReference type="GO" id="GO:0012505">
    <property type="term" value="C:endomembrane system"/>
    <property type="evidence" value="ECO:0007669"/>
    <property type="project" value="UniProtKB-ARBA"/>
</dbReference>
<evidence type="ECO:0000256" key="2">
    <source>
        <dbReference type="ARBA" id="ARBA00009037"/>
    </source>
</evidence>
<dbReference type="PANTHER" id="PTHR12471">
    <property type="entry name" value="VACUOLAR ATP SYNTHASE SUBUNIT S1"/>
    <property type="match status" value="1"/>
</dbReference>
<comment type="similarity">
    <text evidence="2">Belongs to the vacuolar ATPase subunit S1 family.</text>
</comment>
<name>A0A8C0Q1U0_CANLF</name>
<dbReference type="AlphaFoldDB" id="A0A8C0Q1U0"/>
<dbReference type="Gene3D" id="2.40.160.110">
    <property type="match status" value="1"/>
</dbReference>
<feature type="domain" description="V-type proton ATPase subunit S1/VOA1 transmembrane" evidence="8">
    <location>
        <begin position="296"/>
        <end position="330"/>
    </location>
</feature>
<dbReference type="InterPro" id="IPR046755">
    <property type="entry name" value="VAS1_LD"/>
</dbReference>
<accession>A0A8C0Q1U0</accession>
<dbReference type="Proteomes" id="UP000694542">
    <property type="component" value="Chromosome 3"/>
</dbReference>
<dbReference type="Pfam" id="PF20520">
    <property type="entry name" value="Ac45-VOA1_TM"/>
    <property type="match status" value="1"/>
</dbReference>
<dbReference type="OrthoDB" id="9442153at2759"/>
<feature type="transmembrane region" description="Helical" evidence="6">
    <location>
        <begin position="38"/>
        <end position="60"/>
    </location>
</feature>
<evidence type="ECO:0000259" key="8">
    <source>
        <dbReference type="Pfam" id="PF20520"/>
    </source>
</evidence>
<dbReference type="Proteomes" id="UP000002254">
    <property type="component" value="Chromosome 3"/>
</dbReference>
<evidence type="ECO:0000256" key="3">
    <source>
        <dbReference type="ARBA" id="ARBA00022692"/>
    </source>
</evidence>
<dbReference type="InterPro" id="IPR008388">
    <property type="entry name" value="Ac45_acc_su"/>
</dbReference>
<reference evidence="10" key="3">
    <citation type="submission" date="2025-05" db="UniProtKB">
        <authorList>
            <consortium name="Ensembl"/>
        </authorList>
    </citation>
    <scope>IDENTIFICATION</scope>
</reference>
<sequence length="376" mass="42630">MLSVTRHGKYCLCSVCIYELTDVLGLKKLIHFLMGRKILLSFSLISFCMGFSLTLDQILARKNVSFISRTSSNKEVIINDHQSNGDVNPIQNFTTIPIIKASNYTPSRQGHLEKEPWNGFNHHSPVNVSMDGIPCILFWAKGITIKFKNQTWLDLTDEAFGQKATVDIINSNCSEESATLSLKFGDAEIPKGLDIRFTLTNYNKLYLQSWFSLHRVEIIVNNSIQATYNATGVYAPSSYSYHCQHVSSLQRYDALLLPSDTDDMSSLWEVTFVDFQIQGFTIKGRQFGKARDCASSFSPAILIGLAMSLILLLVLAYALHMLIYLRYLERHYGFITSPAHFPQLKARDAAEEKELLRSQGVECYELRSQQICKIYV</sequence>
<dbReference type="Ensembl" id="ENSCAFT00000038718.4">
    <property type="protein sequence ID" value="ENSCAFP00000034469.3"/>
    <property type="gene ID" value="ENSCAFG00000008646.5"/>
</dbReference>
<evidence type="ECO:0000313" key="10">
    <source>
        <dbReference type="Ensembl" id="ENSCAFP00040005683.1"/>
    </source>
</evidence>
<keyword evidence="5 6" id="KW-0472">Membrane</keyword>
<dbReference type="Pfam" id="PF05827">
    <property type="entry name" value="VAS1_LD"/>
    <property type="match status" value="1"/>
</dbReference>
<evidence type="ECO:0000259" key="7">
    <source>
        <dbReference type="Pfam" id="PF05827"/>
    </source>
</evidence>
<reference evidence="9 11" key="1">
    <citation type="journal article" date="2005" name="Nature">
        <title>Genome sequence, comparative analysis and haplotype structure of the domestic dog.</title>
        <authorList>
            <consortium name="Broad Sequencing Platform"/>
            <person name="Lindblad-Toh K."/>
            <person name="Wade C.M."/>
            <person name="Mikkelsen T.S."/>
            <person name="Karlsson E.K."/>
            <person name="Jaffe D.B."/>
            <person name="Kamal M."/>
            <person name="Clamp M."/>
            <person name="Chang J.L."/>
            <person name="Kulbokas E.J. III"/>
            <person name="Zody M.C."/>
            <person name="Mauceli E."/>
            <person name="Xie X."/>
            <person name="Breen M."/>
            <person name="Wayne R.K."/>
            <person name="Ostrander E.A."/>
            <person name="Ponting C.P."/>
            <person name="Galibert F."/>
            <person name="Smith D.R."/>
            <person name="DeJong P.J."/>
            <person name="Kirkness E."/>
            <person name="Alvarez P."/>
            <person name="Biagi T."/>
            <person name="Brockman W."/>
            <person name="Butler J."/>
            <person name="Chin C.W."/>
            <person name="Cook A."/>
            <person name="Cuff J."/>
            <person name="Daly M.J."/>
            <person name="DeCaprio D."/>
            <person name="Gnerre S."/>
            <person name="Grabherr M."/>
            <person name="Kellis M."/>
            <person name="Kleber M."/>
            <person name="Bardeleben C."/>
            <person name="Goodstadt L."/>
            <person name="Heger A."/>
            <person name="Hitte C."/>
            <person name="Kim L."/>
            <person name="Koepfli K.P."/>
            <person name="Parker H.G."/>
            <person name="Pollinger J.P."/>
            <person name="Searle S.M."/>
            <person name="Sutter N.B."/>
            <person name="Thomas R."/>
            <person name="Webber C."/>
            <person name="Baldwin J."/>
            <person name="Abebe A."/>
            <person name="Abouelleil A."/>
            <person name="Aftuck L."/>
            <person name="Ait-Zahra M."/>
            <person name="Aldredge T."/>
            <person name="Allen N."/>
            <person name="An P."/>
            <person name="Anderson S."/>
            <person name="Antoine C."/>
            <person name="Arachchi H."/>
            <person name="Aslam A."/>
            <person name="Ayotte L."/>
            <person name="Bachantsang P."/>
            <person name="Barry A."/>
            <person name="Bayul T."/>
            <person name="Benamara M."/>
            <person name="Berlin A."/>
            <person name="Bessette D."/>
            <person name="Blitshteyn B."/>
            <person name="Bloom T."/>
            <person name="Blye J."/>
            <person name="Boguslavskiy L."/>
            <person name="Bonnet C."/>
            <person name="Boukhgalter B."/>
            <person name="Brown A."/>
            <person name="Cahill P."/>
            <person name="Calixte N."/>
            <person name="Camarata J."/>
            <person name="Cheshatsang Y."/>
            <person name="Chu J."/>
            <person name="Citroen M."/>
            <person name="Collymore A."/>
            <person name="Cooke P."/>
            <person name="Dawoe T."/>
            <person name="Daza R."/>
            <person name="Decktor K."/>
            <person name="DeGray S."/>
            <person name="Dhargay N."/>
            <person name="Dooley K."/>
            <person name="Dooley K."/>
            <person name="Dorje P."/>
            <person name="Dorjee K."/>
            <person name="Dorris L."/>
            <person name="Duffey N."/>
            <person name="Dupes A."/>
            <person name="Egbiremolen O."/>
            <person name="Elong R."/>
            <person name="Falk J."/>
            <person name="Farina A."/>
            <person name="Faro S."/>
            <person name="Ferguson D."/>
            <person name="Ferreira P."/>
            <person name="Fisher S."/>
            <person name="FitzGerald M."/>
            <person name="Foley K."/>
            <person name="Foley C."/>
            <person name="Franke A."/>
            <person name="Friedrich D."/>
            <person name="Gage D."/>
            <person name="Garber M."/>
            <person name="Gearin G."/>
            <person name="Giannoukos G."/>
            <person name="Goode T."/>
            <person name="Goyette A."/>
            <person name="Graham J."/>
            <person name="Grandbois E."/>
            <person name="Gyaltsen K."/>
            <person name="Hafez N."/>
            <person name="Hagopian D."/>
            <person name="Hagos B."/>
            <person name="Hall J."/>
            <person name="Healy C."/>
            <person name="Hegarty R."/>
            <person name="Honan T."/>
            <person name="Horn A."/>
            <person name="Houde N."/>
            <person name="Hughes L."/>
            <person name="Hunnicutt L."/>
            <person name="Husby M."/>
            <person name="Jester B."/>
            <person name="Jones C."/>
            <person name="Kamat A."/>
            <person name="Kanga B."/>
            <person name="Kells C."/>
            <person name="Khazanovich D."/>
            <person name="Kieu A.C."/>
            <person name="Kisner P."/>
            <person name="Kumar M."/>
            <person name="Lance K."/>
            <person name="Landers T."/>
            <person name="Lara M."/>
            <person name="Lee W."/>
            <person name="Leger J.P."/>
            <person name="Lennon N."/>
            <person name="Leuper L."/>
            <person name="LeVine S."/>
            <person name="Liu J."/>
            <person name="Liu X."/>
            <person name="Lokyitsang Y."/>
            <person name="Lokyitsang T."/>
            <person name="Lui A."/>
            <person name="Macdonald J."/>
            <person name="Major J."/>
            <person name="Marabella R."/>
            <person name="Maru K."/>
            <person name="Matthews C."/>
            <person name="McDonough S."/>
            <person name="Mehta T."/>
            <person name="Meldrim J."/>
            <person name="Melnikov A."/>
            <person name="Meneus L."/>
            <person name="Mihalev A."/>
            <person name="Mihova T."/>
            <person name="Miller K."/>
            <person name="Mittelman R."/>
            <person name="Mlenga V."/>
            <person name="Mulrain L."/>
            <person name="Munson G."/>
            <person name="Navidi A."/>
            <person name="Naylor J."/>
            <person name="Nguyen T."/>
            <person name="Nguyen N."/>
            <person name="Nguyen C."/>
            <person name="Nguyen T."/>
            <person name="Nicol R."/>
            <person name="Norbu N."/>
            <person name="Norbu C."/>
            <person name="Novod N."/>
            <person name="Nyima T."/>
            <person name="Olandt P."/>
            <person name="O'Neill B."/>
            <person name="O'Neill K."/>
            <person name="Osman S."/>
            <person name="Oyono L."/>
            <person name="Patti C."/>
            <person name="Perrin D."/>
            <person name="Phunkhang P."/>
            <person name="Pierre F."/>
            <person name="Priest M."/>
            <person name="Rachupka A."/>
            <person name="Raghuraman S."/>
            <person name="Rameau R."/>
            <person name="Ray V."/>
            <person name="Raymond C."/>
            <person name="Rege F."/>
            <person name="Rise C."/>
            <person name="Rogers J."/>
            <person name="Rogov P."/>
            <person name="Sahalie J."/>
            <person name="Settipalli S."/>
            <person name="Sharpe T."/>
            <person name="Shea T."/>
            <person name="Sheehan M."/>
            <person name="Sherpa N."/>
            <person name="Shi J."/>
            <person name="Shih D."/>
            <person name="Sloan J."/>
            <person name="Smith C."/>
            <person name="Sparrow T."/>
            <person name="Stalker J."/>
            <person name="Stange-Thomann N."/>
            <person name="Stavropoulos S."/>
            <person name="Stone C."/>
            <person name="Stone S."/>
            <person name="Sykes S."/>
            <person name="Tchuinga P."/>
            <person name="Tenzing P."/>
            <person name="Tesfaye S."/>
            <person name="Thoulutsang D."/>
            <person name="Thoulutsang Y."/>
            <person name="Topham K."/>
            <person name="Topping I."/>
            <person name="Tsamla T."/>
            <person name="Vassiliev H."/>
            <person name="Venkataraman V."/>
            <person name="Vo A."/>
            <person name="Wangchuk T."/>
            <person name="Wangdi T."/>
            <person name="Weiand M."/>
            <person name="Wilkinson J."/>
            <person name="Wilson A."/>
            <person name="Yadav S."/>
            <person name="Yang S."/>
            <person name="Yang X."/>
            <person name="Young G."/>
            <person name="Yu Q."/>
            <person name="Zainoun J."/>
            <person name="Zembek L."/>
            <person name="Zimmer A."/>
            <person name="Lander E.S."/>
        </authorList>
    </citation>
    <scope>NUCLEOTIDE SEQUENCE [LARGE SCALE GENOMIC DNA]</scope>
    <source>
        <strain evidence="9">Boxer</strain>
    </source>
</reference>
<dbReference type="InterPro" id="IPR046756">
    <property type="entry name" value="VAS1/VOA1_TM"/>
</dbReference>
<evidence type="ECO:0000256" key="6">
    <source>
        <dbReference type="SAM" id="Phobius"/>
    </source>
</evidence>
<organism evidence="10 12">
    <name type="scientific">Canis lupus familiaris</name>
    <name type="common">Dog</name>
    <name type="synonym">Canis familiaris</name>
    <dbReference type="NCBI Taxonomy" id="9615"/>
    <lineage>
        <taxon>Eukaryota</taxon>
        <taxon>Metazoa</taxon>
        <taxon>Chordata</taxon>
        <taxon>Craniata</taxon>
        <taxon>Vertebrata</taxon>
        <taxon>Euteleostomi</taxon>
        <taxon>Mammalia</taxon>
        <taxon>Eutheria</taxon>
        <taxon>Laurasiatheria</taxon>
        <taxon>Carnivora</taxon>
        <taxon>Caniformia</taxon>
        <taxon>Canidae</taxon>
        <taxon>Canis</taxon>
    </lineage>
</organism>
<dbReference type="GO" id="GO:0098588">
    <property type="term" value="C:bounding membrane of organelle"/>
    <property type="evidence" value="ECO:0007669"/>
    <property type="project" value="UniProtKB-ARBA"/>
</dbReference>
<feature type="domain" description="V-type proton ATPase subunit S1 luminal" evidence="7">
    <location>
        <begin position="134"/>
        <end position="280"/>
    </location>
</feature>
<evidence type="ECO:0000256" key="1">
    <source>
        <dbReference type="ARBA" id="ARBA00004167"/>
    </source>
</evidence>
<keyword evidence="4 6" id="KW-1133">Transmembrane helix</keyword>
<proteinExistence type="inferred from homology"/>
<dbReference type="PANTHER" id="PTHR12471:SF3">
    <property type="entry name" value="ATPASE, H+ TRANSPORTING, LYSOSOMAL ACCESSORY PROTEIN 1-LIKE"/>
    <property type="match status" value="1"/>
</dbReference>
<evidence type="ECO:0000313" key="12">
    <source>
        <dbReference type="Proteomes" id="UP000694542"/>
    </source>
</evidence>
<evidence type="ECO:0000313" key="9">
    <source>
        <dbReference type="Ensembl" id="ENSCAFP00000034469.3"/>
    </source>
</evidence>
<evidence type="ECO:0000256" key="5">
    <source>
        <dbReference type="ARBA" id="ARBA00023136"/>
    </source>
</evidence>
<dbReference type="FunFam" id="2.40.160.110:FF:000003">
    <property type="entry name" value="ATPase H+ transporting accessory protein 1"/>
    <property type="match status" value="1"/>
</dbReference>